<comment type="similarity">
    <text evidence="3">Belongs to the EROs family.</text>
</comment>
<feature type="signal peptide" evidence="20">
    <location>
        <begin position="1"/>
        <end position="20"/>
    </location>
</feature>
<feature type="binding site" evidence="17">
    <location>
        <position position="191"/>
    </location>
    <ligand>
        <name>FAD</name>
        <dbReference type="ChEBI" id="CHEBI:57692"/>
    </ligand>
</feature>
<dbReference type="SUPFAM" id="SSF110019">
    <property type="entry name" value="ERO1-like"/>
    <property type="match status" value="1"/>
</dbReference>
<feature type="binding site" evidence="17">
    <location>
        <position position="245"/>
    </location>
    <ligand>
        <name>FAD</name>
        <dbReference type="ChEBI" id="CHEBI:57692"/>
    </ligand>
</feature>
<evidence type="ECO:0000256" key="10">
    <source>
        <dbReference type="ARBA" id="ARBA00022982"/>
    </source>
</evidence>
<dbReference type="InterPro" id="IPR007266">
    <property type="entry name" value="Ero1"/>
</dbReference>
<keyword evidence="13 18" id="KW-1015">Disulfide bond</keyword>
<keyword evidence="7 20" id="KW-0732">Signal</keyword>
<organism evidence="21 22">
    <name type="scientific">Psylliodes chrysocephalus</name>
    <dbReference type="NCBI Taxonomy" id="3402493"/>
    <lineage>
        <taxon>Eukaryota</taxon>
        <taxon>Metazoa</taxon>
        <taxon>Ecdysozoa</taxon>
        <taxon>Arthropoda</taxon>
        <taxon>Hexapoda</taxon>
        <taxon>Insecta</taxon>
        <taxon>Pterygota</taxon>
        <taxon>Neoptera</taxon>
        <taxon>Endopterygota</taxon>
        <taxon>Coleoptera</taxon>
        <taxon>Polyphaga</taxon>
        <taxon>Cucujiformia</taxon>
        <taxon>Chrysomeloidea</taxon>
        <taxon>Chrysomelidae</taxon>
        <taxon>Galerucinae</taxon>
        <taxon>Alticini</taxon>
        <taxon>Psylliodes</taxon>
    </lineage>
</organism>
<keyword evidence="11" id="KW-0560">Oxidoreductase</keyword>
<dbReference type="Proteomes" id="UP001153636">
    <property type="component" value="Chromosome 4"/>
</dbReference>
<keyword evidence="12" id="KW-0472">Membrane</keyword>
<dbReference type="GO" id="GO:0015035">
    <property type="term" value="F:protein-disulfide reductase activity"/>
    <property type="evidence" value="ECO:0007669"/>
    <property type="project" value="InterPro"/>
</dbReference>
<feature type="disulfide bond" evidence="18">
    <location>
        <begin position="136"/>
        <end position="171"/>
    </location>
</feature>
<evidence type="ECO:0000256" key="4">
    <source>
        <dbReference type="ARBA" id="ARBA00011802"/>
    </source>
</evidence>
<evidence type="ECO:0000256" key="12">
    <source>
        <dbReference type="ARBA" id="ARBA00023136"/>
    </source>
</evidence>
<name>A0A9P0CWV8_9CUCU</name>
<evidence type="ECO:0000256" key="19">
    <source>
        <dbReference type="SAM" id="MobiDB-lite"/>
    </source>
</evidence>
<feature type="active site" evidence="16">
    <location>
        <position position="391"/>
    </location>
</feature>
<keyword evidence="5" id="KW-0813">Transport</keyword>
<protein>
    <submittedName>
        <fullName evidence="21">Uncharacterized protein</fullName>
    </submittedName>
</protein>
<dbReference type="AlphaFoldDB" id="A0A9P0CWV8"/>
<evidence type="ECO:0000256" key="3">
    <source>
        <dbReference type="ARBA" id="ARBA00008277"/>
    </source>
</evidence>
<accession>A0A9P0CWV8</accession>
<evidence type="ECO:0000313" key="22">
    <source>
        <dbReference type="Proteomes" id="UP001153636"/>
    </source>
</evidence>
<dbReference type="PANTHER" id="PTHR12613">
    <property type="entry name" value="ERO1-RELATED"/>
    <property type="match status" value="1"/>
</dbReference>
<keyword evidence="8" id="KW-0256">Endoplasmic reticulum</keyword>
<feature type="binding site" evidence="17">
    <location>
        <position position="284"/>
    </location>
    <ligand>
        <name>FAD</name>
        <dbReference type="ChEBI" id="CHEBI:57692"/>
    </ligand>
</feature>
<evidence type="ECO:0000256" key="6">
    <source>
        <dbReference type="ARBA" id="ARBA00022630"/>
    </source>
</evidence>
<evidence type="ECO:0000256" key="13">
    <source>
        <dbReference type="ARBA" id="ARBA00023157"/>
    </source>
</evidence>
<sequence length="463" mass="54079">MFTQSLSIFLSILVFNQCLAYFNVDKQDHCFCQLSGAIDECSCNIDTVDYFNNVKIYPRLKSLLLKDYFRFYKVNLKRPCPFWIDDSKCAMKDCHIKPCPPEDIPDGLKGTEKQKRPPAAGPHPSKKYSKQANEDCTEHHELDYLNKTISEKLQKELQLWEAYDDATDNFCDIDESDEEAEYVDLLLNPERFTGYSGESAHRVWKSIYLENCFRPKTSFSFNPYIQSNKLQELCLEERVFYRSISGLHASINTHLCADYLITKDNSLGLGRAKWGANLDEFQKRFSPENTNGEGPNWLRNLYFIYLIELRALVKAAPYLESEEFYTGNESNDWDTKMAIKDLLSIIKSFPDHFDETTMFRNSEQAQKLKYEFKQHFRNITRIMDCVGCDKCRLWGKLQTQGLGTALKILFSGKFDSMTYNRSLDSHNKKEFQLQRNEIVSLINAFGRLSNSVYKLDDFRQMMR</sequence>
<evidence type="ECO:0000256" key="16">
    <source>
        <dbReference type="PIRSR" id="PIRSR017205-1"/>
    </source>
</evidence>
<feature type="chain" id="PRO_5040502886" evidence="20">
    <location>
        <begin position="21"/>
        <end position="463"/>
    </location>
</feature>
<keyword evidence="15" id="KW-0676">Redox-active center</keyword>
<dbReference type="GO" id="GO:0005789">
    <property type="term" value="C:endoplasmic reticulum membrane"/>
    <property type="evidence" value="ECO:0007669"/>
    <property type="project" value="UniProtKB-SubCell"/>
</dbReference>
<evidence type="ECO:0000256" key="11">
    <source>
        <dbReference type="ARBA" id="ARBA00023002"/>
    </source>
</evidence>
<feature type="binding site" evidence="17">
    <location>
        <position position="204"/>
    </location>
    <ligand>
        <name>FAD</name>
        <dbReference type="ChEBI" id="CHEBI:57692"/>
    </ligand>
</feature>
<reference evidence="21" key="1">
    <citation type="submission" date="2022-01" db="EMBL/GenBank/DDBJ databases">
        <authorList>
            <person name="King R."/>
        </authorList>
    </citation>
    <scope>NUCLEOTIDE SEQUENCE</scope>
</reference>
<dbReference type="GO" id="GO:0071949">
    <property type="term" value="F:FAD binding"/>
    <property type="evidence" value="ECO:0007669"/>
    <property type="project" value="InterPro"/>
</dbReference>
<feature type="disulfide bond" description="Redox-active" evidence="18">
    <location>
        <begin position="89"/>
        <end position="94"/>
    </location>
</feature>
<dbReference type="PIRSF" id="PIRSF017205">
    <property type="entry name" value="ERO1"/>
    <property type="match status" value="1"/>
</dbReference>
<comment type="subcellular location">
    <subcellularLocation>
        <location evidence="2">Endoplasmic reticulum membrane</location>
        <topology evidence="2">Peripheral membrane protein</topology>
        <orientation evidence="2">Lumenal side</orientation>
    </subcellularLocation>
</comment>
<feature type="active site" description="Nucleophile" evidence="16">
    <location>
        <position position="388"/>
    </location>
</feature>
<keyword evidence="10" id="KW-0249">Electron transport</keyword>
<feature type="binding site" evidence="17">
    <location>
        <position position="193"/>
    </location>
    <ligand>
        <name>FAD</name>
        <dbReference type="ChEBI" id="CHEBI:57692"/>
    </ligand>
</feature>
<proteinExistence type="inferred from homology"/>
<keyword evidence="9 17" id="KW-0274">FAD</keyword>
<dbReference type="EMBL" id="OV651816">
    <property type="protein sequence ID" value="CAH1109784.1"/>
    <property type="molecule type" value="Genomic_DNA"/>
</dbReference>
<evidence type="ECO:0000256" key="17">
    <source>
        <dbReference type="PIRSR" id="PIRSR017205-2"/>
    </source>
</evidence>
<evidence type="ECO:0000256" key="9">
    <source>
        <dbReference type="ARBA" id="ARBA00022827"/>
    </source>
</evidence>
<evidence type="ECO:0000256" key="2">
    <source>
        <dbReference type="ARBA" id="ARBA00004367"/>
    </source>
</evidence>
<evidence type="ECO:0000256" key="1">
    <source>
        <dbReference type="ARBA" id="ARBA00001974"/>
    </source>
</evidence>
<comment type="subunit">
    <text evidence="4">May function both as a monomer and a homodimer.</text>
</comment>
<keyword evidence="14" id="KW-0325">Glycoprotein</keyword>
<keyword evidence="22" id="KW-1185">Reference proteome</keyword>
<evidence type="ECO:0000256" key="5">
    <source>
        <dbReference type="ARBA" id="ARBA00022448"/>
    </source>
</evidence>
<evidence type="ECO:0000256" key="18">
    <source>
        <dbReference type="PIRSR" id="PIRSR017205-3"/>
    </source>
</evidence>
<dbReference type="PANTHER" id="PTHR12613:SF0">
    <property type="entry name" value="ERO1-LIKE PROTEIN"/>
    <property type="match status" value="1"/>
</dbReference>
<dbReference type="GO" id="GO:0016972">
    <property type="term" value="F:thiol oxidase activity"/>
    <property type="evidence" value="ECO:0007669"/>
    <property type="project" value="InterPro"/>
</dbReference>
<feature type="binding site" evidence="17">
    <location>
        <position position="248"/>
    </location>
    <ligand>
        <name>FAD</name>
        <dbReference type="ChEBI" id="CHEBI:57692"/>
    </ligand>
</feature>
<feature type="region of interest" description="Disordered" evidence="19">
    <location>
        <begin position="105"/>
        <end position="132"/>
    </location>
</feature>
<feature type="disulfide bond" description="Redox-active" evidence="18">
    <location>
        <begin position="388"/>
        <end position="391"/>
    </location>
</feature>
<evidence type="ECO:0000256" key="7">
    <source>
        <dbReference type="ARBA" id="ARBA00022729"/>
    </source>
</evidence>
<gene>
    <name evidence="21" type="ORF">PSYICH_LOCUS10339</name>
</gene>
<comment type="cofactor">
    <cofactor evidence="1 17">
        <name>FAD</name>
        <dbReference type="ChEBI" id="CHEBI:57692"/>
    </cofactor>
</comment>
<dbReference type="Pfam" id="PF04137">
    <property type="entry name" value="ERO1"/>
    <property type="match status" value="1"/>
</dbReference>
<dbReference type="InterPro" id="IPR037192">
    <property type="entry name" value="ERO1-like_sf"/>
</dbReference>
<evidence type="ECO:0000313" key="21">
    <source>
        <dbReference type="EMBL" id="CAH1109784.1"/>
    </source>
</evidence>
<keyword evidence="6" id="KW-0285">Flavoprotein</keyword>
<dbReference type="OrthoDB" id="269384at2759"/>
<evidence type="ECO:0000256" key="15">
    <source>
        <dbReference type="ARBA" id="ARBA00023284"/>
    </source>
</evidence>
<evidence type="ECO:0000256" key="8">
    <source>
        <dbReference type="ARBA" id="ARBA00022824"/>
    </source>
</evidence>
<evidence type="ECO:0000256" key="14">
    <source>
        <dbReference type="ARBA" id="ARBA00023180"/>
    </source>
</evidence>
<dbReference type="GO" id="GO:0034975">
    <property type="term" value="P:protein folding in endoplasmic reticulum"/>
    <property type="evidence" value="ECO:0007669"/>
    <property type="project" value="InterPro"/>
</dbReference>
<evidence type="ECO:0000256" key="20">
    <source>
        <dbReference type="SAM" id="SignalP"/>
    </source>
</evidence>